<evidence type="ECO:0000259" key="1">
    <source>
        <dbReference type="Pfam" id="PF23571"/>
    </source>
</evidence>
<feature type="domain" description="GH3 middle" evidence="1">
    <location>
        <begin position="36"/>
        <end position="93"/>
    </location>
</feature>
<evidence type="ECO:0000313" key="2">
    <source>
        <dbReference type="EMBL" id="MBB1489709.1"/>
    </source>
</evidence>
<organism evidence="2 3">
    <name type="scientific">Oceanospirillum sediminis</name>
    <dbReference type="NCBI Taxonomy" id="2760088"/>
    <lineage>
        <taxon>Bacteria</taxon>
        <taxon>Pseudomonadati</taxon>
        <taxon>Pseudomonadota</taxon>
        <taxon>Gammaproteobacteria</taxon>
        <taxon>Oceanospirillales</taxon>
        <taxon>Oceanospirillaceae</taxon>
        <taxon>Oceanospirillum</taxon>
    </lineage>
</organism>
<gene>
    <name evidence="2" type="ORF">H4O21_24170</name>
</gene>
<dbReference type="AlphaFoldDB" id="A0A839IZ39"/>
<sequence length="159" mass="18125">ENLIGRKVDSIELYPASEGFFAFQDKQDDKGMLLQLNSGIFYEFVKAEEFFDENPKRITIKDVTIGVNYVMIISTNAGLWAYNIGDTVQFTSTKPYRVIVSGRIKHFISAFGEHVIGKEVEQAMQEATEGTDIQISEFTVAPQINPEKGLPYHEWFIEF</sequence>
<feature type="non-terminal residue" evidence="2">
    <location>
        <position position="1"/>
    </location>
</feature>
<dbReference type="Pfam" id="PF23571">
    <property type="entry name" value="GH3_M"/>
    <property type="match status" value="1"/>
</dbReference>
<dbReference type="InterPro" id="IPR055377">
    <property type="entry name" value="GH3_M"/>
</dbReference>
<keyword evidence="3" id="KW-1185">Reference proteome</keyword>
<protein>
    <submittedName>
        <fullName evidence="2">GH3 auxin-responsive promoter family protein</fullName>
    </submittedName>
</protein>
<evidence type="ECO:0000313" key="3">
    <source>
        <dbReference type="Proteomes" id="UP000565262"/>
    </source>
</evidence>
<feature type="non-terminal residue" evidence="2">
    <location>
        <position position="159"/>
    </location>
</feature>
<dbReference type="EMBL" id="JACJFM010000119">
    <property type="protein sequence ID" value="MBB1489709.1"/>
    <property type="molecule type" value="Genomic_DNA"/>
</dbReference>
<name>A0A839IZ39_9GAMM</name>
<dbReference type="Proteomes" id="UP000565262">
    <property type="component" value="Unassembled WGS sequence"/>
</dbReference>
<comment type="caution">
    <text evidence="2">The sequence shown here is derived from an EMBL/GenBank/DDBJ whole genome shotgun (WGS) entry which is preliminary data.</text>
</comment>
<proteinExistence type="predicted"/>
<accession>A0A839IZ39</accession>
<reference evidence="2 3" key="1">
    <citation type="submission" date="2020-08" db="EMBL/GenBank/DDBJ databases">
        <title>Oceanospirillum sp. nov. isolated from marine sediment.</title>
        <authorList>
            <person name="Ji X."/>
        </authorList>
    </citation>
    <scope>NUCLEOTIDE SEQUENCE [LARGE SCALE GENOMIC DNA]</scope>
    <source>
        <strain evidence="2 3">D5</strain>
    </source>
</reference>